<evidence type="ECO:0000256" key="5">
    <source>
        <dbReference type="ARBA" id="ARBA00023295"/>
    </source>
</evidence>
<feature type="signal peptide" evidence="8">
    <location>
        <begin position="1"/>
        <end position="25"/>
    </location>
</feature>
<gene>
    <name evidence="10" type="ORF">EAX61_12225</name>
</gene>
<evidence type="ECO:0000256" key="3">
    <source>
        <dbReference type="ARBA" id="ARBA00023001"/>
    </source>
</evidence>
<dbReference type="GO" id="GO:0008422">
    <property type="term" value="F:beta-glucosidase activity"/>
    <property type="evidence" value="ECO:0007669"/>
    <property type="project" value="TreeGrafter"/>
</dbReference>
<feature type="domain" description="Glycoside hydrolase family 5" evidence="9">
    <location>
        <begin position="85"/>
        <end position="357"/>
    </location>
</feature>
<evidence type="ECO:0000256" key="7">
    <source>
        <dbReference type="RuleBase" id="RU361153"/>
    </source>
</evidence>
<dbReference type="GO" id="GO:0009986">
    <property type="term" value="C:cell surface"/>
    <property type="evidence" value="ECO:0007669"/>
    <property type="project" value="TreeGrafter"/>
</dbReference>
<keyword evidence="5 7" id="KW-0326">Glycosidase</keyword>
<dbReference type="InterPro" id="IPR050386">
    <property type="entry name" value="Glycosyl_hydrolase_5"/>
</dbReference>
<dbReference type="EMBL" id="REFV01000012">
    <property type="protein sequence ID" value="RMB57130.1"/>
    <property type="molecule type" value="Genomic_DNA"/>
</dbReference>
<evidence type="ECO:0000256" key="8">
    <source>
        <dbReference type="SAM" id="SignalP"/>
    </source>
</evidence>
<dbReference type="RefSeq" id="WP_121917986.1">
    <property type="nucleotide sequence ID" value="NZ_REFV01000012.1"/>
</dbReference>
<evidence type="ECO:0000256" key="2">
    <source>
        <dbReference type="ARBA" id="ARBA00022801"/>
    </source>
</evidence>
<keyword evidence="4" id="KW-0119">Carbohydrate metabolism</keyword>
<organism evidence="10 11">
    <name type="scientific">Dokdonia sinensis</name>
    <dbReference type="NCBI Taxonomy" id="2479847"/>
    <lineage>
        <taxon>Bacteria</taxon>
        <taxon>Pseudomonadati</taxon>
        <taxon>Bacteroidota</taxon>
        <taxon>Flavobacteriia</taxon>
        <taxon>Flavobacteriales</taxon>
        <taxon>Flavobacteriaceae</taxon>
        <taxon>Dokdonia</taxon>
    </lineage>
</organism>
<evidence type="ECO:0000259" key="9">
    <source>
        <dbReference type="Pfam" id="PF00150"/>
    </source>
</evidence>
<keyword evidence="2 7" id="KW-0378">Hydrolase</keyword>
<dbReference type="InterPro" id="IPR001547">
    <property type="entry name" value="Glyco_hydro_5"/>
</dbReference>
<keyword evidence="8" id="KW-0732">Signal</keyword>
<dbReference type="Proteomes" id="UP000281985">
    <property type="component" value="Unassembled WGS sequence"/>
</dbReference>
<evidence type="ECO:0000313" key="11">
    <source>
        <dbReference type="Proteomes" id="UP000281985"/>
    </source>
</evidence>
<dbReference type="AlphaFoldDB" id="A0A3M0FWJ0"/>
<dbReference type="OrthoDB" id="9800955at2"/>
<reference evidence="10 11" key="1">
    <citation type="submission" date="2018-10" db="EMBL/GenBank/DDBJ databases">
        <title>Dokdonia luteus sp. nov., isolated from sea water.</title>
        <authorList>
            <person name="Zhou L.Y."/>
            <person name="Du Z.J."/>
        </authorList>
    </citation>
    <scope>NUCLEOTIDE SEQUENCE [LARGE SCALE GENOMIC DNA]</scope>
    <source>
        <strain evidence="10 11">SH27</strain>
    </source>
</reference>
<accession>A0A3M0FWJ0</accession>
<dbReference type="PROSITE" id="PS51257">
    <property type="entry name" value="PROKAR_LIPOPROTEIN"/>
    <property type="match status" value="1"/>
</dbReference>
<evidence type="ECO:0000256" key="4">
    <source>
        <dbReference type="ARBA" id="ARBA00023277"/>
    </source>
</evidence>
<dbReference type="GO" id="GO:0030245">
    <property type="term" value="P:cellulose catabolic process"/>
    <property type="evidence" value="ECO:0007669"/>
    <property type="project" value="UniProtKB-KW"/>
</dbReference>
<feature type="chain" id="PRO_5017964468" evidence="8">
    <location>
        <begin position="26"/>
        <end position="386"/>
    </location>
</feature>
<sequence length="386" mass="43577">MKTTSTLLKYTLIFLFSLVTLGCTKDDSSEVETVGQEEQQEENPPVDTDLSIAGTIRDISSSALVEEMGVGWNLGNSLDVESRDKTAWGNPLPSQAIIDRVYAMGFRTLRIPITWSYNMQSTAPFTIENSYLTTVQKTVNYGISKGMHVIIDVHHDNSWIRPTQTDATAVKARLGSLWTQVANRFKTYGDKLIFETLNENRLLNSPEEWTGGTEEGRAVLNEYHKTALDAIRATGGNNANRHIMISTYAASTLPVAMDGLVIPNNDERVIISLHTYFPWQFTGEEGGVSTWGTDEEKAALEAEFDYIRDKWIIQEQRPVILGEWGARDRNNLNVREDYFQFYVEKSLERGLLPIVWDDGGNFRILNRANLQWHFPTLAETIIEAAN</sequence>
<dbReference type="Pfam" id="PF00150">
    <property type="entry name" value="Cellulase"/>
    <property type="match status" value="1"/>
</dbReference>
<protein>
    <submittedName>
        <fullName evidence="10">Glycoside hydrolase family 5 protein</fullName>
    </submittedName>
</protein>
<dbReference type="SUPFAM" id="SSF51445">
    <property type="entry name" value="(Trans)glycosidases"/>
    <property type="match status" value="1"/>
</dbReference>
<comment type="caution">
    <text evidence="10">The sequence shown here is derived from an EMBL/GenBank/DDBJ whole genome shotgun (WGS) entry which is preliminary data.</text>
</comment>
<evidence type="ECO:0000256" key="1">
    <source>
        <dbReference type="ARBA" id="ARBA00005641"/>
    </source>
</evidence>
<keyword evidence="11" id="KW-1185">Reference proteome</keyword>
<comment type="similarity">
    <text evidence="1 7">Belongs to the glycosyl hydrolase 5 (cellulase A) family.</text>
</comment>
<dbReference type="Gene3D" id="3.20.20.80">
    <property type="entry name" value="Glycosidases"/>
    <property type="match status" value="1"/>
</dbReference>
<keyword evidence="3" id="KW-0136">Cellulose degradation</keyword>
<evidence type="ECO:0000256" key="6">
    <source>
        <dbReference type="ARBA" id="ARBA00023326"/>
    </source>
</evidence>
<dbReference type="PANTHER" id="PTHR31297:SF41">
    <property type="entry name" value="ENDOGLUCANASE, PUTATIVE (AFU_ORTHOLOGUE AFUA_5G01830)-RELATED"/>
    <property type="match status" value="1"/>
</dbReference>
<dbReference type="InterPro" id="IPR017853">
    <property type="entry name" value="GH"/>
</dbReference>
<proteinExistence type="inferred from homology"/>
<keyword evidence="6" id="KW-0624">Polysaccharide degradation</keyword>
<name>A0A3M0FWJ0_9FLAO</name>
<evidence type="ECO:0000313" key="10">
    <source>
        <dbReference type="EMBL" id="RMB57130.1"/>
    </source>
</evidence>
<dbReference type="GO" id="GO:0005576">
    <property type="term" value="C:extracellular region"/>
    <property type="evidence" value="ECO:0007669"/>
    <property type="project" value="TreeGrafter"/>
</dbReference>
<dbReference type="PANTHER" id="PTHR31297">
    <property type="entry name" value="GLUCAN ENDO-1,6-BETA-GLUCOSIDASE B"/>
    <property type="match status" value="1"/>
</dbReference>